<accession>A0AAE1USC3</accession>
<sequence>MSVTPPSHHLISGRPPLPRPHITHAFTSLSIIPRTSLRTHARYSPHHAHASLLTTPRPRLATPPRPRSLPSTPRPLLATHYTTSTPRYSLHHSRYPLHHAHYPLHHARSICEP</sequence>
<feature type="compositionally biased region" description="Low complexity" evidence="1">
    <location>
        <begin position="68"/>
        <end position="79"/>
    </location>
</feature>
<organism evidence="2 3">
    <name type="scientific">Petrolisthes manimaculis</name>
    <dbReference type="NCBI Taxonomy" id="1843537"/>
    <lineage>
        <taxon>Eukaryota</taxon>
        <taxon>Metazoa</taxon>
        <taxon>Ecdysozoa</taxon>
        <taxon>Arthropoda</taxon>
        <taxon>Crustacea</taxon>
        <taxon>Multicrustacea</taxon>
        <taxon>Malacostraca</taxon>
        <taxon>Eumalacostraca</taxon>
        <taxon>Eucarida</taxon>
        <taxon>Decapoda</taxon>
        <taxon>Pleocyemata</taxon>
        <taxon>Anomura</taxon>
        <taxon>Galatheoidea</taxon>
        <taxon>Porcellanidae</taxon>
        <taxon>Petrolisthes</taxon>
    </lineage>
</organism>
<feature type="compositionally biased region" description="Basic residues" evidence="1">
    <location>
        <begin position="40"/>
        <end position="49"/>
    </location>
</feature>
<keyword evidence="3" id="KW-1185">Reference proteome</keyword>
<gene>
    <name evidence="2" type="ORF">Pmani_000766</name>
</gene>
<feature type="compositionally biased region" description="Low complexity" evidence="1">
    <location>
        <begin position="51"/>
        <end position="60"/>
    </location>
</feature>
<evidence type="ECO:0000256" key="1">
    <source>
        <dbReference type="SAM" id="MobiDB-lite"/>
    </source>
</evidence>
<dbReference type="EMBL" id="JAWZYT010000053">
    <property type="protein sequence ID" value="KAK4328850.1"/>
    <property type="molecule type" value="Genomic_DNA"/>
</dbReference>
<reference evidence="2" key="1">
    <citation type="submission" date="2023-11" db="EMBL/GenBank/DDBJ databases">
        <title>Genome assemblies of two species of porcelain crab, Petrolisthes cinctipes and Petrolisthes manimaculis (Anomura: Porcellanidae).</title>
        <authorList>
            <person name="Angst P."/>
        </authorList>
    </citation>
    <scope>NUCLEOTIDE SEQUENCE</scope>
    <source>
        <strain evidence="2">PB745_02</strain>
        <tissue evidence="2">Gill</tissue>
    </source>
</reference>
<proteinExistence type="predicted"/>
<dbReference type="AlphaFoldDB" id="A0AAE1USC3"/>
<dbReference type="Proteomes" id="UP001292094">
    <property type="component" value="Unassembled WGS sequence"/>
</dbReference>
<evidence type="ECO:0000313" key="2">
    <source>
        <dbReference type="EMBL" id="KAK4328850.1"/>
    </source>
</evidence>
<name>A0AAE1USC3_9EUCA</name>
<feature type="region of interest" description="Disordered" evidence="1">
    <location>
        <begin position="40"/>
        <end position="80"/>
    </location>
</feature>
<protein>
    <submittedName>
        <fullName evidence="2">Uncharacterized protein</fullName>
    </submittedName>
</protein>
<comment type="caution">
    <text evidence="2">The sequence shown here is derived from an EMBL/GenBank/DDBJ whole genome shotgun (WGS) entry which is preliminary data.</text>
</comment>
<evidence type="ECO:0000313" key="3">
    <source>
        <dbReference type="Proteomes" id="UP001292094"/>
    </source>
</evidence>